<reference evidence="3 4" key="1">
    <citation type="submission" date="2019-03" db="EMBL/GenBank/DDBJ databases">
        <title>Genomic Encyclopedia of Type Strains, Phase IV (KMG-IV): sequencing the most valuable type-strain genomes for metagenomic binning, comparative biology and taxonomic classification.</title>
        <authorList>
            <person name="Goeker M."/>
        </authorList>
    </citation>
    <scope>NUCLEOTIDE SEQUENCE [LARGE SCALE GENOMIC DNA]</scope>
    <source>
        <strain evidence="3 4">DSM 25903</strain>
    </source>
</reference>
<name>A0A4R7BY93_9HYPH</name>
<evidence type="ECO:0000313" key="4">
    <source>
        <dbReference type="Proteomes" id="UP000295122"/>
    </source>
</evidence>
<dbReference type="RefSeq" id="WP_133771436.1">
    <property type="nucleotide sequence ID" value="NZ_SNZR01000013.1"/>
</dbReference>
<dbReference type="InterPro" id="IPR002821">
    <property type="entry name" value="Hydantoinase_A"/>
</dbReference>
<feature type="domain" description="Hydantoinase A/oxoprolinase" evidence="1">
    <location>
        <begin position="196"/>
        <end position="480"/>
    </location>
</feature>
<gene>
    <name evidence="3" type="ORF">EV668_3064</name>
</gene>
<keyword evidence="4" id="KW-1185">Reference proteome</keyword>
<protein>
    <submittedName>
        <fullName evidence="3">N-methylhydantoinase A</fullName>
    </submittedName>
</protein>
<dbReference type="AlphaFoldDB" id="A0A4R7BY93"/>
<evidence type="ECO:0000313" key="3">
    <source>
        <dbReference type="EMBL" id="TDR90222.1"/>
    </source>
</evidence>
<dbReference type="GO" id="GO:0006749">
    <property type="term" value="P:glutathione metabolic process"/>
    <property type="evidence" value="ECO:0007669"/>
    <property type="project" value="TreeGrafter"/>
</dbReference>
<evidence type="ECO:0000259" key="1">
    <source>
        <dbReference type="Pfam" id="PF01968"/>
    </source>
</evidence>
<dbReference type="SUPFAM" id="SSF53067">
    <property type="entry name" value="Actin-like ATPase domain"/>
    <property type="match status" value="1"/>
</dbReference>
<dbReference type="Pfam" id="PF01968">
    <property type="entry name" value="Hydantoinase_A"/>
    <property type="match status" value="1"/>
</dbReference>
<dbReference type="Pfam" id="PF05378">
    <property type="entry name" value="Hydant_A_N"/>
    <property type="match status" value="1"/>
</dbReference>
<dbReference type="Proteomes" id="UP000295122">
    <property type="component" value="Unassembled WGS sequence"/>
</dbReference>
<dbReference type="InterPro" id="IPR008040">
    <property type="entry name" value="Hydant_A_N"/>
</dbReference>
<dbReference type="GO" id="GO:0017168">
    <property type="term" value="F:5-oxoprolinase (ATP-hydrolyzing) activity"/>
    <property type="evidence" value="ECO:0007669"/>
    <property type="project" value="TreeGrafter"/>
</dbReference>
<dbReference type="PANTHER" id="PTHR11365:SF23">
    <property type="entry name" value="HYPOTHETICAL 5-OXOPROLINASE (EUROFUNG)-RELATED"/>
    <property type="match status" value="1"/>
</dbReference>
<dbReference type="PANTHER" id="PTHR11365">
    <property type="entry name" value="5-OXOPROLINASE RELATED"/>
    <property type="match status" value="1"/>
</dbReference>
<feature type="domain" description="Hydantoinase/oxoprolinase N-terminal" evidence="2">
    <location>
        <begin position="2"/>
        <end position="175"/>
    </location>
</feature>
<dbReference type="InterPro" id="IPR043129">
    <property type="entry name" value="ATPase_NBD"/>
</dbReference>
<organism evidence="3 4">
    <name type="scientific">Enterovirga rhinocerotis</name>
    <dbReference type="NCBI Taxonomy" id="1339210"/>
    <lineage>
        <taxon>Bacteria</taxon>
        <taxon>Pseudomonadati</taxon>
        <taxon>Pseudomonadota</taxon>
        <taxon>Alphaproteobacteria</taxon>
        <taxon>Hyphomicrobiales</taxon>
        <taxon>Methylobacteriaceae</taxon>
        <taxon>Enterovirga</taxon>
    </lineage>
</organism>
<dbReference type="OrthoDB" id="9759608at2"/>
<dbReference type="EMBL" id="SNZR01000013">
    <property type="protein sequence ID" value="TDR90222.1"/>
    <property type="molecule type" value="Genomic_DNA"/>
</dbReference>
<accession>A0A4R7BY93</accession>
<evidence type="ECO:0000259" key="2">
    <source>
        <dbReference type="Pfam" id="PF05378"/>
    </source>
</evidence>
<sequence>MRVGIEIGGTFTDLVRIDDRGIRIVKVRSTPAAPDAGLFDAVEAGGIDLEAVRDFAHGSTVATNAVLERKGGRIALLVTEGFRDILLLRRQDREALFDIFYRKPEPLVPRSDTLEVPERVGSGGDVVRALDEDALVPRLEAFLRDGGYDAVAICLLNAFARPDHERRVAELVRRIAPDLPVTCSVDVSRAFREYERASTATLAAYVQPVLDAYLRRIEARLDGSGFRGAFSMMQSNGGRVPAAAIRSNGASALLSGPAAGVTGAIRQSARSGVRDIITLDIGGTSADVCLIRDGRPDLTKEARIDTLPVLVPMVDITTIGAGGGSLVWIDDGGLLRVGPRSAGADPGPACYGRGGTAPTLTDAHVVCGRINPDAKLAGSLPLDAAAARRAFEPIAETLGLSVEEVASSAIRIAVEAIVSAIRLVSTSRGRDPRDYVLVPFGGAGPLHAALVADALAMDRVLIPPNAGVLSAYGLLVADYSVYDGVTRRRRLEEEAMPDVRATIAELLEGLTRRADELGLGPDRRFDVILEMRFVGQAYDLGVPIDLAALDELKASDLVAAFVREHEIVYRHGGLGAVKSVEIVSFQAGLHVAPETVPSLADVAEAEAAIPTIGARIYDEGRWHETSRQARSAVADGIRGPVALEDLTATVYVPPGWTAASDEAGNLTLRRVA</sequence>
<dbReference type="GO" id="GO:0005829">
    <property type="term" value="C:cytosol"/>
    <property type="evidence" value="ECO:0007669"/>
    <property type="project" value="TreeGrafter"/>
</dbReference>
<dbReference type="InterPro" id="IPR045079">
    <property type="entry name" value="Oxoprolinase-like"/>
</dbReference>
<proteinExistence type="predicted"/>
<comment type="caution">
    <text evidence="3">The sequence shown here is derived from an EMBL/GenBank/DDBJ whole genome shotgun (WGS) entry which is preliminary data.</text>
</comment>